<organism evidence="2 3">
    <name type="scientific">Noviherbaspirillum suwonense</name>
    <dbReference type="NCBI Taxonomy" id="1224511"/>
    <lineage>
        <taxon>Bacteria</taxon>
        <taxon>Pseudomonadati</taxon>
        <taxon>Pseudomonadota</taxon>
        <taxon>Betaproteobacteria</taxon>
        <taxon>Burkholderiales</taxon>
        <taxon>Oxalobacteraceae</taxon>
        <taxon>Noviherbaspirillum</taxon>
    </lineage>
</organism>
<evidence type="ECO:0000313" key="3">
    <source>
        <dbReference type="Proteomes" id="UP001158049"/>
    </source>
</evidence>
<accession>A0ABY1PYY2</accession>
<dbReference type="Proteomes" id="UP001158049">
    <property type="component" value="Unassembled WGS sequence"/>
</dbReference>
<reference evidence="2 3" key="1">
    <citation type="submission" date="2017-05" db="EMBL/GenBank/DDBJ databases">
        <authorList>
            <person name="Varghese N."/>
            <person name="Submissions S."/>
        </authorList>
    </citation>
    <scope>NUCLEOTIDE SEQUENCE [LARGE SCALE GENOMIC DNA]</scope>
    <source>
        <strain evidence="2 3">DSM 26001</strain>
    </source>
</reference>
<feature type="region of interest" description="Disordered" evidence="1">
    <location>
        <begin position="1"/>
        <end position="33"/>
    </location>
</feature>
<evidence type="ECO:0008006" key="4">
    <source>
        <dbReference type="Google" id="ProtNLM"/>
    </source>
</evidence>
<proteinExistence type="predicted"/>
<sequence length="33" mass="3667">MQPDFDFDSDLPIPAAYGPAASRTVQSFRRGRP</sequence>
<protein>
    <recommendedName>
        <fullName evidence="4">Protocatechuate 3,4-dioxygenase</fullName>
    </recommendedName>
</protein>
<dbReference type="EMBL" id="FXUL01000003">
    <property type="protein sequence ID" value="SMP51262.1"/>
    <property type="molecule type" value="Genomic_DNA"/>
</dbReference>
<evidence type="ECO:0000313" key="2">
    <source>
        <dbReference type="EMBL" id="SMP51262.1"/>
    </source>
</evidence>
<gene>
    <name evidence="2" type="ORF">SAMN06295970_1035</name>
</gene>
<keyword evidence="3" id="KW-1185">Reference proteome</keyword>
<name>A0ABY1PYY2_9BURK</name>
<evidence type="ECO:0000256" key="1">
    <source>
        <dbReference type="SAM" id="MobiDB-lite"/>
    </source>
</evidence>
<comment type="caution">
    <text evidence="2">The sequence shown here is derived from an EMBL/GenBank/DDBJ whole genome shotgun (WGS) entry which is preliminary data.</text>
</comment>